<evidence type="ECO:0000313" key="3">
    <source>
        <dbReference type="EMBL" id="SFB10654.1"/>
    </source>
</evidence>
<dbReference type="EMBL" id="FOJY01000009">
    <property type="protein sequence ID" value="SFB10654.1"/>
    <property type="molecule type" value="Genomic_DNA"/>
</dbReference>
<dbReference type="InterPro" id="IPR000836">
    <property type="entry name" value="PRTase_dom"/>
</dbReference>
<feature type="domain" description="Orotate phosphoribosyltransferase-like" evidence="2">
    <location>
        <begin position="11"/>
        <end position="198"/>
    </location>
</feature>
<name>A0A1I0YBG7_9FIRM</name>
<dbReference type="InterPro" id="IPR041688">
    <property type="entry name" value="PRTase_2"/>
</dbReference>
<accession>A0A1I0YBG7</accession>
<keyword evidence="4" id="KW-1185">Reference proteome</keyword>
<dbReference type="Pfam" id="PF12500">
    <property type="entry name" value="TRSP"/>
    <property type="match status" value="1"/>
</dbReference>
<organism evidence="3 4">
    <name type="scientific">Acetitomaculum ruminis DSM 5522</name>
    <dbReference type="NCBI Taxonomy" id="1120918"/>
    <lineage>
        <taxon>Bacteria</taxon>
        <taxon>Bacillati</taxon>
        <taxon>Bacillota</taxon>
        <taxon>Clostridia</taxon>
        <taxon>Lachnospirales</taxon>
        <taxon>Lachnospiraceae</taxon>
        <taxon>Acetitomaculum</taxon>
    </lineage>
</organism>
<evidence type="ECO:0000313" key="4">
    <source>
        <dbReference type="Proteomes" id="UP000198838"/>
    </source>
</evidence>
<dbReference type="AlphaFoldDB" id="A0A1I0YBG7"/>
<dbReference type="PIRSF" id="PIRSF020967">
    <property type="entry name" value="UCP020967"/>
    <property type="match status" value="1"/>
</dbReference>
<evidence type="ECO:0000259" key="1">
    <source>
        <dbReference type="Pfam" id="PF12500"/>
    </source>
</evidence>
<dbReference type="Gene3D" id="3.40.50.2020">
    <property type="match status" value="1"/>
</dbReference>
<protein>
    <submittedName>
        <fullName evidence="3">TRSP domain C terminus to PRTase_2</fullName>
    </submittedName>
</protein>
<dbReference type="Pfam" id="PF15609">
    <property type="entry name" value="PRTase_2"/>
    <property type="match status" value="1"/>
</dbReference>
<proteinExistence type="predicted"/>
<dbReference type="STRING" id="1120918.SAMN05216249_10985"/>
<feature type="domain" description="TRSP" evidence="1">
    <location>
        <begin position="266"/>
        <end position="368"/>
    </location>
</feature>
<evidence type="ECO:0000259" key="2">
    <source>
        <dbReference type="Pfam" id="PF15609"/>
    </source>
</evidence>
<dbReference type="RefSeq" id="WP_092872303.1">
    <property type="nucleotide sequence ID" value="NZ_FOJY01000009.1"/>
</dbReference>
<dbReference type="CDD" id="cd06223">
    <property type="entry name" value="PRTases_typeI"/>
    <property type="match status" value="1"/>
</dbReference>
<dbReference type="Proteomes" id="UP000198838">
    <property type="component" value="Unassembled WGS sequence"/>
</dbReference>
<dbReference type="InterPro" id="IPR022537">
    <property type="entry name" value="TRSP_dom"/>
</dbReference>
<dbReference type="InterPro" id="IPR029057">
    <property type="entry name" value="PRTase-like"/>
</dbReference>
<reference evidence="3 4" key="1">
    <citation type="submission" date="2016-10" db="EMBL/GenBank/DDBJ databases">
        <authorList>
            <person name="de Groot N.N."/>
        </authorList>
    </citation>
    <scope>NUCLEOTIDE SEQUENCE [LARGE SCALE GENOMIC DNA]</scope>
    <source>
        <strain evidence="3 4">DSM 5522</strain>
    </source>
</reference>
<gene>
    <name evidence="3" type="ORF">SAMN05216249_10985</name>
</gene>
<dbReference type="InterPro" id="IPR011214">
    <property type="entry name" value="UCP020967"/>
</dbReference>
<dbReference type="SUPFAM" id="SSF53271">
    <property type="entry name" value="PRTase-like"/>
    <property type="match status" value="1"/>
</dbReference>
<sequence>MSRKYSEEDFIRIAKRENNNKRSFLILNPLQGKHLPVRPKKAMEAFDALGQYIFKEVLKGEEVKNVLVIGFAETATAIGVEVSGCIEKLLNMNEDFGLHTVYYIHSTRETVKDANYLFFTEDHSHAIRQKLVVNGFEDALKLVSHIILIDDEISTGNTMKNLIGILKENYSLDDRKFIVASLINGMSPENAASFKEMNIPVVSIINKENDYEKLVASYKGEGEYIEKKEFTGEARYERVDGYLSTRRLVDIAEYKEGCVNLANEVMNYIHLEDGQRILVLGTEEFMYPALYTAYAIEKCQEYVNVSLDVKFHATTRSPICPGNEEDYPLKKRYELVSLKEARRKNFVYNLEKYDQCIVFTESGLKLNKGLESLLGALESAGNDDILVIKWKRKS</sequence>
<dbReference type="OrthoDB" id="56827at2"/>